<dbReference type="InterPro" id="IPR012883">
    <property type="entry name" value="ERp29_N"/>
</dbReference>
<dbReference type="SUPFAM" id="SSF52087">
    <property type="entry name" value="CRAL/TRIO domain"/>
    <property type="match status" value="1"/>
</dbReference>
<dbReference type="InterPro" id="IPR036249">
    <property type="entry name" value="Thioredoxin-like_sf"/>
</dbReference>
<reference evidence="5 6" key="1">
    <citation type="submission" date="2020-02" db="EMBL/GenBank/DDBJ databases">
        <authorList>
            <person name="Ferguson B K."/>
        </authorList>
    </citation>
    <scope>NUCLEOTIDE SEQUENCE [LARGE SCALE GENOMIC DNA]</scope>
</reference>
<dbReference type="GO" id="GO:0005788">
    <property type="term" value="C:endoplasmic reticulum lumen"/>
    <property type="evidence" value="ECO:0007669"/>
    <property type="project" value="InterPro"/>
</dbReference>
<dbReference type="Pfam" id="PF07912">
    <property type="entry name" value="ERp29_N"/>
    <property type="match status" value="1"/>
</dbReference>
<dbReference type="PANTHER" id="PTHR12211:SF0">
    <property type="entry name" value="ENDOPLASMIC RETICULUM RESIDENT PROTEIN 29"/>
    <property type="match status" value="1"/>
</dbReference>
<name>A0A6H5IKK0_9HYME</name>
<feature type="domain" description="ERp29 N-terminal" evidence="4">
    <location>
        <begin position="329"/>
        <end position="453"/>
    </location>
</feature>
<protein>
    <recommendedName>
        <fullName evidence="7">CRAL-TRIO domain-containing protein</fullName>
    </recommendedName>
</protein>
<evidence type="ECO:0000259" key="3">
    <source>
        <dbReference type="Pfam" id="PF00650"/>
    </source>
</evidence>
<feature type="compositionally biased region" description="Basic and acidic residues" evidence="2">
    <location>
        <begin position="534"/>
        <end position="544"/>
    </location>
</feature>
<evidence type="ECO:0000313" key="5">
    <source>
        <dbReference type="EMBL" id="CAB0038750.1"/>
    </source>
</evidence>
<evidence type="ECO:0000259" key="4">
    <source>
        <dbReference type="Pfam" id="PF07912"/>
    </source>
</evidence>
<dbReference type="InterPro" id="IPR001251">
    <property type="entry name" value="CRAL-TRIO_dom"/>
</dbReference>
<gene>
    <name evidence="5" type="ORF">TBRA_LOCUS10521</name>
</gene>
<keyword evidence="1" id="KW-0256">Endoplasmic reticulum</keyword>
<dbReference type="AlphaFoldDB" id="A0A6H5IKK0"/>
<evidence type="ECO:0008006" key="7">
    <source>
        <dbReference type="Google" id="ProtNLM"/>
    </source>
</evidence>
<dbReference type="Gene3D" id="3.40.30.10">
    <property type="entry name" value="Glutaredoxin"/>
    <property type="match status" value="1"/>
</dbReference>
<dbReference type="SUPFAM" id="SSF52833">
    <property type="entry name" value="Thioredoxin-like"/>
    <property type="match status" value="1"/>
</dbReference>
<dbReference type="InterPro" id="IPR036865">
    <property type="entry name" value="CRAL-TRIO_dom_sf"/>
</dbReference>
<feature type="domain" description="CRAL-TRIO" evidence="3">
    <location>
        <begin position="94"/>
        <end position="209"/>
    </location>
</feature>
<dbReference type="Pfam" id="PF00650">
    <property type="entry name" value="CRAL_TRIO"/>
    <property type="match status" value="1"/>
</dbReference>
<dbReference type="EMBL" id="CADCXV010000924">
    <property type="protein sequence ID" value="CAB0038750.1"/>
    <property type="molecule type" value="Genomic_DNA"/>
</dbReference>
<evidence type="ECO:0000313" key="6">
    <source>
        <dbReference type="Proteomes" id="UP000479190"/>
    </source>
</evidence>
<dbReference type="PANTHER" id="PTHR12211">
    <property type="entry name" value="ENDOPLASMIC RETICULUM PROTEIN ERP29"/>
    <property type="match status" value="1"/>
</dbReference>
<dbReference type="Proteomes" id="UP000479190">
    <property type="component" value="Unassembled WGS sequence"/>
</dbReference>
<keyword evidence="6" id="KW-1185">Reference proteome</keyword>
<sequence length="572" mass="64420">MKLGHELAESRSRWPQLTDDLLAELQSWASGHGLPEVPAEQLAIFAHSCHYEREATLACMDCYYRLRAQVPDFFAARDPTSPASLSALKVVYFAALPKPDKQGNRIIFHGLADSAPSRYQFADSVKLLLMSMDASLHEVGCVPGHIFLFDMRGVGISHLTRLSLVGIKRFFEYIQDAMPVRLKAIHVLNCVWFIDRVLALVKPFMKKELMDISSTAESWRICAITSKKRSACSDAFKTTRKNYQCPVPTRTSPRGRARRTSASVDSHPRTRHRLRNLLFIVAFTCAISHFYKQIGHLPAAKMMKKLFLSSLWFFVALCFDMELSAADDCRACVQLNQYTFDKVVPKFKAAVVKFDVAFPYGEKHEEFSKVAITMKDQLDLLVAEVGVKDFGNKDNSELAQRYKVSKDDYPQLLLFVQGKSEPVRFVAEKDADFTADNIKRFVRKKTGMYIGLPGCVEKLDRLAEEFRAGGEQERRVCTILRSIFGEMTDRDVLSIAGNSEQGQSLRGDVARGLPSRRQGLRQNDGENPGAGRRLRPDGANEDRGPAQGQTVQGQETIHGGEEKHFAIFHAQR</sequence>
<accession>A0A6H5IKK0</accession>
<dbReference type="GO" id="GO:0009306">
    <property type="term" value="P:protein secretion"/>
    <property type="evidence" value="ECO:0007669"/>
    <property type="project" value="InterPro"/>
</dbReference>
<dbReference type="FunFam" id="3.40.30.10:FF:000133">
    <property type="entry name" value="Endoplasmic reticulum resident protein 29"/>
    <property type="match status" value="1"/>
</dbReference>
<dbReference type="InterPro" id="IPR016855">
    <property type="entry name" value="ERp29"/>
</dbReference>
<feature type="region of interest" description="Disordered" evidence="2">
    <location>
        <begin position="246"/>
        <end position="265"/>
    </location>
</feature>
<organism evidence="5 6">
    <name type="scientific">Trichogramma brassicae</name>
    <dbReference type="NCBI Taxonomy" id="86971"/>
    <lineage>
        <taxon>Eukaryota</taxon>
        <taxon>Metazoa</taxon>
        <taxon>Ecdysozoa</taxon>
        <taxon>Arthropoda</taxon>
        <taxon>Hexapoda</taxon>
        <taxon>Insecta</taxon>
        <taxon>Pterygota</taxon>
        <taxon>Neoptera</taxon>
        <taxon>Endopterygota</taxon>
        <taxon>Hymenoptera</taxon>
        <taxon>Apocrita</taxon>
        <taxon>Proctotrupomorpha</taxon>
        <taxon>Chalcidoidea</taxon>
        <taxon>Trichogrammatidae</taxon>
        <taxon>Trichogramma</taxon>
    </lineage>
</organism>
<proteinExistence type="predicted"/>
<feature type="region of interest" description="Disordered" evidence="2">
    <location>
        <begin position="497"/>
        <end position="558"/>
    </location>
</feature>
<evidence type="ECO:0000256" key="2">
    <source>
        <dbReference type="SAM" id="MobiDB-lite"/>
    </source>
</evidence>
<dbReference type="Gene3D" id="3.40.525.10">
    <property type="entry name" value="CRAL-TRIO lipid binding domain"/>
    <property type="match status" value="1"/>
</dbReference>
<dbReference type="OrthoDB" id="1434354at2759"/>
<dbReference type="CDD" id="cd00170">
    <property type="entry name" value="SEC14"/>
    <property type="match status" value="1"/>
</dbReference>
<evidence type="ECO:0000256" key="1">
    <source>
        <dbReference type="ARBA" id="ARBA00022824"/>
    </source>
</evidence>